<evidence type="ECO:0000256" key="2">
    <source>
        <dbReference type="SAM" id="MobiDB-lite"/>
    </source>
</evidence>
<feature type="compositionally biased region" description="Low complexity" evidence="2">
    <location>
        <begin position="84"/>
        <end position="99"/>
    </location>
</feature>
<dbReference type="InterPro" id="IPR007730">
    <property type="entry name" value="SPOR-like_dom"/>
</dbReference>
<feature type="domain" description="SPOR" evidence="3">
    <location>
        <begin position="252"/>
        <end position="329"/>
    </location>
</feature>
<dbReference type="GO" id="GO:0005886">
    <property type="term" value="C:plasma membrane"/>
    <property type="evidence" value="ECO:0007669"/>
    <property type="project" value="UniProtKB-SubCell"/>
</dbReference>
<evidence type="ECO:0000259" key="3">
    <source>
        <dbReference type="PROSITE" id="PS51724"/>
    </source>
</evidence>
<evidence type="ECO:0000256" key="1">
    <source>
        <dbReference type="HAMAP-Rule" id="MF_02021"/>
    </source>
</evidence>
<keyword evidence="1" id="KW-0131">Cell cycle</keyword>
<dbReference type="Proteomes" id="UP001138460">
    <property type="component" value="Unassembled WGS sequence"/>
</dbReference>
<feature type="compositionally biased region" description="Polar residues" evidence="2">
    <location>
        <begin position="162"/>
        <end position="182"/>
    </location>
</feature>
<keyword evidence="1" id="KW-0812">Transmembrane</keyword>
<sequence length="339" mass="35218">MDEFKPEDELKPDTSDRRPTRQQKSSNFAVPKIALSRQHLMIGIGIAVLVLLIVGIGSALQAPSQPQTSQTQNQTAGERNIDLSSSSSSMTQSAQPSSQGESPMAVPGDAGHGQTPAQASSQAPMSPQTLSAPPISGTPTDAQVQPPVTGQQRIELPGNITDALSQQQGRVSEFSQSAAGNSTLPTAPATVAPTGKTPAASSAKNAHNTAPAHASNAKPAANNAPKTPVASKPATNAKAAPAAAGQNVSVQNAPASHFTLQLSSASRSDTLKAYAKQHNLAHSWVYETKRDGKSWYVLVTGVYASSAEAKQAIAALPAEVQAKKPWVKPIRQVKQDLNK</sequence>
<comment type="domain">
    <text evidence="1">The SPOR domain binds septal peptidoglycans and is required to target DamX to the septal ring.</text>
</comment>
<dbReference type="InterPro" id="IPR036680">
    <property type="entry name" value="SPOR-like_sf"/>
</dbReference>
<dbReference type="PROSITE" id="PS51724">
    <property type="entry name" value="SPOR"/>
    <property type="match status" value="1"/>
</dbReference>
<evidence type="ECO:0000313" key="5">
    <source>
        <dbReference type="Proteomes" id="UP001138460"/>
    </source>
</evidence>
<gene>
    <name evidence="1" type="primary">damX</name>
    <name evidence="4" type="ORF">CLR69_19655</name>
</gene>
<accession>A0A9X8JHT8</accession>
<keyword evidence="1" id="KW-1133">Transmembrane helix</keyword>
<feature type="compositionally biased region" description="Low complexity" evidence="2">
    <location>
        <begin position="61"/>
        <end position="76"/>
    </location>
</feature>
<keyword evidence="1" id="KW-0472">Membrane</keyword>
<comment type="caution">
    <text evidence="4">The sequence shown here is derived from an EMBL/GenBank/DDBJ whole genome shotgun (WGS) entry which is preliminary data.</text>
</comment>
<feature type="region of interest" description="Disordered" evidence="2">
    <location>
        <begin position="1"/>
        <end position="27"/>
    </location>
</feature>
<dbReference type="InterPro" id="IPR032899">
    <property type="entry name" value="DamX"/>
</dbReference>
<dbReference type="Gene3D" id="3.30.70.1070">
    <property type="entry name" value="Sporulation related repeat"/>
    <property type="match status" value="1"/>
</dbReference>
<name>A0A9X8JHT8_9GAMM</name>
<feature type="region of interest" description="Disordered" evidence="2">
    <location>
        <begin position="61"/>
        <end position="248"/>
    </location>
</feature>
<organism evidence="4 5">
    <name type="scientific">Pectobacterium zantedeschiae</name>
    <dbReference type="NCBI Taxonomy" id="2034769"/>
    <lineage>
        <taxon>Bacteria</taxon>
        <taxon>Pseudomonadati</taxon>
        <taxon>Pseudomonadota</taxon>
        <taxon>Gammaproteobacteria</taxon>
        <taxon>Enterobacterales</taxon>
        <taxon>Pectobacteriaceae</taxon>
        <taxon>Pectobacterium</taxon>
    </lineage>
</organism>
<reference evidence="4 5" key="1">
    <citation type="journal article" date="2018" name="Syst. Appl. Microbiol.">
        <title>Pectobacterium zantedeschiae sp. nov. a new species of a soft rot pathogen isolated from Calla lily (Zantedeschia spp.).</title>
        <authorList>
            <person name="Waleron M."/>
            <person name="Misztak A."/>
            <person name="Waleron M."/>
            <person name="Franczuk M."/>
            <person name="Jonca J."/>
            <person name="Wielgomas B."/>
            <person name="Mikicinski A."/>
            <person name="Popovic T."/>
            <person name="Waleron K."/>
        </authorList>
    </citation>
    <scope>NUCLEOTIDE SEQUENCE [LARGE SCALE GENOMIC DNA]</scope>
    <source>
        <strain evidence="4 5">9M</strain>
    </source>
</reference>
<dbReference type="GO" id="GO:0030428">
    <property type="term" value="C:cell septum"/>
    <property type="evidence" value="ECO:0007669"/>
    <property type="project" value="InterPro"/>
</dbReference>
<comment type="subcellular location">
    <subcellularLocation>
        <location evidence="1">Cell inner membrane</location>
        <topology evidence="1">Single-pass membrane protein</topology>
    </subcellularLocation>
    <text evidence="1">Localizes at the septal ring.</text>
</comment>
<dbReference type="OrthoDB" id="6189127at2"/>
<dbReference type="GO" id="GO:0042834">
    <property type="term" value="F:peptidoglycan binding"/>
    <property type="evidence" value="ECO:0007669"/>
    <property type="project" value="InterPro"/>
</dbReference>
<feature type="compositionally biased region" description="Low complexity" evidence="2">
    <location>
        <begin position="183"/>
        <end position="200"/>
    </location>
</feature>
<dbReference type="HAMAP" id="MF_02021">
    <property type="entry name" value="DamX"/>
    <property type="match status" value="1"/>
</dbReference>
<feature type="compositionally biased region" description="Low complexity" evidence="2">
    <location>
        <begin position="210"/>
        <end position="244"/>
    </location>
</feature>
<feature type="compositionally biased region" description="Polar residues" evidence="2">
    <location>
        <begin position="115"/>
        <end position="152"/>
    </location>
</feature>
<feature type="transmembrane region" description="Helical" evidence="1">
    <location>
        <begin position="40"/>
        <end position="60"/>
    </location>
</feature>
<proteinExistence type="inferred from homology"/>
<dbReference type="GO" id="GO:0032506">
    <property type="term" value="P:cytokinetic process"/>
    <property type="evidence" value="ECO:0007669"/>
    <property type="project" value="InterPro"/>
</dbReference>
<protein>
    <recommendedName>
        <fullName evidence="1">Cell division protein DamX</fullName>
    </recommendedName>
</protein>
<keyword evidence="1" id="KW-0997">Cell inner membrane</keyword>
<dbReference type="AlphaFoldDB" id="A0A9X8JHT8"/>
<comment type="similarity">
    <text evidence="1">Belongs to the DamX family.</text>
</comment>
<dbReference type="EMBL" id="NWTM01000004">
    <property type="protein sequence ID" value="RYC39978.1"/>
    <property type="molecule type" value="Genomic_DNA"/>
</dbReference>
<keyword evidence="1" id="KW-0132">Cell division</keyword>
<comment type="function">
    <text evidence="1">Non-essential cell division protein.</text>
</comment>
<keyword evidence="5" id="KW-1185">Reference proteome</keyword>
<evidence type="ECO:0000313" key="4">
    <source>
        <dbReference type="EMBL" id="RYC39978.1"/>
    </source>
</evidence>
<dbReference type="RefSeq" id="WP_131535086.1">
    <property type="nucleotide sequence ID" value="NZ_JBEHFA010000015.1"/>
</dbReference>
<dbReference type="Pfam" id="PF05036">
    <property type="entry name" value="SPOR"/>
    <property type="match status" value="1"/>
</dbReference>
<feature type="compositionally biased region" description="Basic and acidic residues" evidence="2">
    <location>
        <begin position="7"/>
        <end position="19"/>
    </location>
</feature>
<keyword evidence="1" id="KW-1003">Cell membrane</keyword>